<dbReference type="RefSeq" id="XP_052740600.1">
    <property type="nucleotide sequence ID" value="XM_052884640.1"/>
</dbReference>
<dbReference type="InterPro" id="IPR001254">
    <property type="entry name" value="Trypsin_dom"/>
</dbReference>
<evidence type="ECO:0000256" key="6">
    <source>
        <dbReference type="SAM" id="Phobius"/>
    </source>
</evidence>
<dbReference type="SMART" id="SM00020">
    <property type="entry name" value="Tryp_SPc"/>
    <property type="match status" value="1"/>
</dbReference>
<reference evidence="9" key="1">
    <citation type="submission" date="2025-08" db="UniProtKB">
        <authorList>
            <consortium name="RefSeq"/>
        </authorList>
    </citation>
    <scope>IDENTIFICATION</scope>
</reference>
<name>A0ABM3LNF2_BICAN</name>
<dbReference type="CDD" id="cd00190">
    <property type="entry name" value="Tryp_SPc"/>
    <property type="match status" value="1"/>
</dbReference>
<dbReference type="SUPFAM" id="SSF50494">
    <property type="entry name" value="Trypsin-like serine proteases"/>
    <property type="match status" value="1"/>
</dbReference>
<keyword evidence="6" id="KW-1133">Transmembrane helix</keyword>
<gene>
    <name evidence="9" type="primary">LOC112056955</name>
</gene>
<keyword evidence="2" id="KW-0645">Protease</keyword>
<evidence type="ECO:0000256" key="3">
    <source>
        <dbReference type="ARBA" id="ARBA00022801"/>
    </source>
</evidence>
<evidence type="ECO:0000256" key="2">
    <source>
        <dbReference type="ARBA" id="ARBA00022670"/>
    </source>
</evidence>
<keyword evidence="3" id="KW-0378">Hydrolase</keyword>
<dbReference type="PANTHER" id="PTHR24276:SF96">
    <property type="entry name" value="PEPTIDASE S1 DOMAIN-CONTAINING PROTEIN"/>
    <property type="match status" value="1"/>
</dbReference>
<dbReference type="InterPro" id="IPR001314">
    <property type="entry name" value="Peptidase_S1A"/>
</dbReference>
<organism evidence="8 9">
    <name type="scientific">Bicyclus anynana</name>
    <name type="common">Squinting bush brown butterfly</name>
    <dbReference type="NCBI Taxonomy" id="110368"/>
    <lineage>
        <taxon>Eukaryota</taxon>
        <taxon>Metazoa</taxon>
        <taxon>Ecdysozoa</taxon>
        <taxon>Arthropoda</taxon>
        <taxon>Hexapoda</taxon>
        <taxon>Insecta</taxon>
        <taxon>Pterygota</taxon>
        <taxon>Neoptera</taxon>
        <taxon>Endopterygota</taxon>
        <taxon>Lepidoptera</taxon>
        <taxon>Glossata</taxon>
        <taxon>Ditrysia</taxon>
        <taxon>Papilionoidea</taxon>
        <taxon>Nymphalidae</taxon>
        <taxon>Satyrinae</taxon>
        <taxon>Satyrini</taxon>
        <taxon>Mycalesina</taxon>
        <taxon>Bicyclus</taxon>
    </lineage>
</organism>
<evidence type="ECO:0000256" key="4">
    <source>
        <dbReference type="ARBA" id="ARBA00022825"/>
    </source>
</evidence>
<keyword evidence="5" id="KW-1015">Disulfide bond</keyword>
<dbReference type="InterPro" id="IPR009003">
    <property type="entry name" value="Peptidase_S1_PA"/>
</dbReference>
<protein>
    <submittedName>
        <fullName evidence="9">Trypsin delta-like</fullName>
    </submittedName>
</protein>
<evidence type="ECO:0000256" key="5">
    <source>
        <dbReference type="ARBA" id="ARBA00023157"/>
    </source>
</evidence>
<feature type="transmembrane region" description="Helical" evidence="6">
    <location>
        <begin position="256"/>
        <end position="275"/>
    </location>
</feature>
<proteinExistence type="inferred from homology"/>
<dbReference type="Pfam" id="PF00089">
    <property type="entry name" value="Trypsin"/>
    <property type="match status" value="1"/>
</dbReference>
<evidence type="ECO:0000313" key="9">
    <source>
        <dbReference type="RefSeq" id="XP_052740600.1"/>
    </source>
</evidence>
<accession>A0ABM3LNF2</accession>
<keyword evidence="4" id="KW-0720">Serine protease</keyword>
<dbReference type="InterPro" id="IPR050430">
    <property type="entry name" value="Peptidase_S1"/>
</dbReference>
<evidence type="ECO:0000259" key="7">
    <source>
        <dbReference type="PROSITE" id="PS50240"/>
    </source>
</evidence>
<feature type="domain" description="Peptidase S1" evidence="7">
    <location>
        <begin position="1"/>
        <end position="252"/>
    </location>
</feature>
<evidence type="ECO:0000256" key="1">
    <source>
        <dbReference type="ARBA" id="ARBA00007664"/>
    </source>
</evidence>
<sequence>MSGSRINNASHSAQGQFTYAVSIQLLSPENQVQETRGHMCGGALFTLSHVVTTAHCILREIDNVPQPIPALRVFAGSVDLTNDTSPDLVRAVSTVSVHPRYTGPPAFVNDIAVLTLASAFPASAATPLNLPSANFNPPDFTLCTITGWGGAAIGQNSSSVQRYTEKYIYNQNLCMTIYNKIPLAKNILPSMVCAVSLDIITTNCEGDLGNALVCAGTFTGVLSRSDDCQASSLPEIYTRVSNHTAWLRQISGSSAVYAPGVFVLMAVFSLMQVFIKA</sequence>
<dbReference type="GeneID" id="112056955"/>
<evidence type="ECO:0000313" key="8">
    <source>
        <dbReference type="Proteomes" id="UP001652582"/>
    </source>
</evidence>
<dbReference type="PROSITE" id="PS50240">
    <property type="entry name" value="TRYPSIN_DOM"/>
    <property type="match status" value="1"/>
</dbReference>
<dbReference type="Gene3D" id="2.40.10.10">
    <property type="entry name" value="Trypsin-like serine proteases"/>
    <property type="match status" value="1"/>
</dbReference>
<keyword evidence="6" id="KW-0812">Transmembrane</keyword>
<dbReference type="InterPro" id="IPR043504">
    <property type="entry name" value="Peptidase_S1_PA_chymotrypsin"/>
</dbReference>
<dbReference type="PRINTS" id="PR00722">
    <property type="entry name" value="CHYMOTRYPSIN"/>
</dbReference>
<keyword evidence="6" id="KW-0472">Membrane</keyword>
<keyword evidence="8" id="KW-1185">Reference proteome</keyword>
<comment type="similarity">
    <text evidence="1">Belongs to the peptidase S1 family.</text>
</comment>
<dbReference type="Proteomes" id="UP001652582">
    <property type="component" value="Chromosome 12"/>
</dbReference>
<dbReference type="PANTHER" id="PTHR24276">
    <property type="entry name" value="POLYSERASE-RELATED"/>
    <property type="match status" value="1"/>
</dbReference>